<gene>
    <name evidence="6" type="ORF">ML462_08080</name>
</gene>
<feature type="region of interest" description="Disordered" evidence="4">
    <location>
        <begin position="1"/>
        <end position="51"/>
    </location>
</feature>
<evidence type="ECO:0000313" key="7">
    <source>
        <dbReference type="Proteomes" id="UP001139226"/>
    </source>
</evidence>
<dbReference type="PANTHER" id="PTHR12789">
    <property type="entry name" value="DENSITY-REGULATED PROTEIN HOMOLOG"/>
    <property type="match status" value="1"/>
</dbReference>
<evidence type="ECO:0000256" key="1">
    <source>
        <dbReference type="ARBA" id="ARBA00005422"/>
    </source>
</evidence>
<feature type="compositionally biased region" description="Basic and acidic residues" evidence="4">
    <location>
        <begin position="30"/>
        <end position="43"/>
    </location>
</feature>
<dbReference type="EMBL" id="JAKVTV010000002">
    <property type="protein sequence ID" value="MCH4823132.1"/>
    <property type="molecule type" value="Genomic_DNA"/>
</dbReference>
<dbReference type="Proteomes" id="UP001139226">
    <property type="component" value="Unassembled WGS sequence"/>
</dbReference>
<reference evidence="6" key="1">
    <citation type="submission" date="2022-03" db="EMBL/GenBank/DDBJ databases">
        <title>Gramella crocea sp. nov., isolated from activated sludge of a seafood processing plant.</title>
        <authorList>
            <person name="Zhang X."/>
        </authorList>
    </citation>
    <scope>NUCLEOTIDE SEQUENCE</scope>
    <source>
        <strain evidence="6">YJ019</strain>
    </source>
</reference>
<dbReference type="Gene3D" id="3.30.780.10">
    <property type="entry name" value="SUI1-like domain"/>
    <property type="match status" value="1"/>
</dbReference>
<dbReference type="GO" id="GO:0001731">
    <property type="term" value="P:formation of translation preinitiation complex"/>
    <property type="evidence" value="ECO:0007669"/>
    <property type="project" value="TreeGrafter"/>
</dbReference>
<keyword evidence="7" id="KW-1185">Reference proteome</keyword>
<dbReference type="InterPro" id="IPR001950">
    <property type="entry name" value="SUI1"/>
</dbReference>
<dbReference type="InterPro" id="IPR050318">
    <property type="entry name" value="DENR/SUI1_TIF"/>
</dbReference>
<protein>
    <submittedName>
        <fullName evidence="6">Translation initiation factor</fullName>
    </submittedName>
</protein>
<dbReference type="CDD" id="cd11567">
    <property type="entry name" value="YciH_like"/>
    <property type="match status" value="1"/>
</dbReference>
<dbReference type="InterPro" id="IPR005872">
    <property type="entry name" value="SUI1_arc_bac"/>
</dbReference>
<feature type="domain" description="SUI1" evidence="5">
    <location>
        <begin position="50"/>
        <end position="110"/>
    </location>
</feature>
<comment type="similarity">
    <text evidence="1">Belongs to the SUI1 family.</text>
</comment>
<dbReference type="Pfam" id="PF01253">
    <property type="entry name" value="SUI1"/>
    <property type="match status" value="1"/>
</dbReference>
<evidence type="ECO:0000259" key="5">
    <source>
        <dbReference type="PROSITE" id="PS50296"/>
    </source>
</evidence>
<comment type="caution">
    <text evidence="6">The sequence shown here is derived from an EMBL/GenBank/DDBJ whole genome shotgun (WGS) entry which is preliminary data.</text>
</comment>
<keyword evidence="6" id="KW-0396">Initiation factor</keyword>
<evidence type="ECO:0000313" key="6">
    <source>
        <dbReference type="EMBL" id="MCH4823132.1"/>
    </source>
</evidence>
<dbReference type="GO" id="GO:0003729">
    <property type="term" value="F:mRNA binding"/>
    <property type="evidence" value="ECO:0007669"/>
    <property type="project" value="TreeGrafter"/>
</dbReference>
<proteinExistence type="inferred from homology"/>
<keyword evidence="3" id="KW-0648">Protein biosynthesis</keyword>
<sequence length="118" mass="13032">MAKKKLGLEDLGGFVFSTNDDFDESQYSESDSREELEPKDQQLEAHFSNKGRGGKTVTIIKGFQGPEDELVSMGKMLKKKCGVGGSTKDGEIIIQGDDREKIMKILKKEGYNVKRVGG</sequence>
<dbReference type="SUPFAM" id="SSF55159">
    <property type="entry name" value="eIF1-like"/>
    <property type="match status" value="1"/>
</dbReference>
<evidence type="ECO:0000256" key="2">
    <source>
        <dbReference type="ARBA" id="ARBA00022845"/>
    </source>
</evidence>
<name>A0A9X1V2C0_9FLAO</name>
<accession>A0A9X1V2C0</accession>
<dbReference type="GO" id="GO:0003743">
    <property type="term" value="F:translation initiation factor activity"/>
    <property type="evidence" value="ECO:0007669"/>
    <property type="project" value="UniProtKB-KW"/>
</dbReference>
<dbReference type="AlphaFoldDB" id="A0A9X1V2C0"/>
<dbReference type="PROSITE" id="PS50296">
    <property type="entry name" value="SUI1"/>
    <property type="match status" value="1"/>
</dbReference>
<dbReference type="GO" id="GO:0006417">
    <property type="term" value="P:regulation of translation"/>
    <property type="evidence" value="ECO:0007669"/>
    <property type="project" value="UniProtKB-KW"/>
</dbReference>
<dbReference type="GO" id="GO:0002188">
    <property type="term" value="P:translation reinitiation"/>
    <property type="evidence" value="ECO:0007669"/>
    <property type="project" value="TreeGrafter"/>
</dbReference>
<dbReference type="PANTHER" id="PTHR12789:SF0">
    <property type="entry name" value="DENSITY-REGULATED PROTEIN"/>
    <property type="match status" value="1"/>
</dbReference>
<evidence type="ECO:0000256" key="3">
    <source>
        <dbReference type="ARBA" id="ARBA00022917"/>
    </source>
</evidence>
<dbReference type="RefSeq" id="WP_240713297.1">
    <property type="nucleotide sequence ID" value="NZ_JAKVTV010000002.1"/>
</dbReference>
<dbReference type="PIRSF" id="PIRSF037511">
    <property type="entry name" value="Transl_init_SUI1_pro"/>
    <property type="match status" value="1"/>
</dbReference>
<organism evidence="6 7">
    <name type="scientific">Christiangramia lutea</name>
    <dbReference type="NCBI Taxonomy" id="1607951"/>
    <lineage>
        <taxon>Bacteria</taxon>
        <taxon>Pseudomonadati</taxon>
        <taxon>Bacteroidota</taxon>
        <taxon>Flavobacteriia</taxon>
        <taxon>Flavobacteriales</taxon>
        <taxon>Flavobacteriaceae</taxon>
        <taxon>Christiangramia</taxon>
    </lineage>
</organism>
<dbReference type="InterPro" id="IPR036877">
    <property type="entry name" value="SUI1_dom_sf"/>
</dbReference>
<keyword evidence="2" id="KW-0810">Translation regulation</keyword>
<evidence type="ECO:0000256" key="4">
    <source>
        <dbReference type="SAM" id="MobiDB-lite"/>
    </source>
</evidence>